<evidence type="ECO:0000256" key="2">
    <source>
        <dbReference type="SAM" id="Phobius"/>
    </source>
</evidence>
<feature type="compositionally biased region" description="Pro residues" evidence="1">
    <location>
        <begin position="438"/>
        <end position="450"/>
    </location>
</feature>
<feature type="transmembrane region" description="Helical" evidence="2">
    <location>
        <begin position="30"/>
        <end position="55"/>
    </location>
</feature>
<feature type="compositionally biased region" description="Pro residues" evidence="1">
    <location>
        <begin position="1"/>
        <end position="11"/>
    </location>
</feature>
<feature type="region of interest" description="Disordered" evidence="1">
    <location>
        <begin position="232"/>
        <end position="497"/>
    </location>
</feature>
<keyword evidence="4" id="KW-1185">Reference proteome</keyword>
<comment type="caution">
    <text evidence="3">The sequence shown here is derived from an EMBL/GenBank/DDBJ whole genome shotgun (WGS) entry which is preliminary data.</text>
</comment>
<dbReference type="PANTHER" id="PTHR33098">
    <property type="entry name" value="COTTON FIBER (DUF761)"/>
    <property type="match status" value="1"/>
</dbReference>
<keyword evidence="2" id="KW-0812">Transmembrane</keyword>
<feature type="compositionally biased region" description="Pro residues" evidence="1">
    <location>
        <begin position="290"/>
        <end position="303"/>
    </location>
</feature>
<dbReference type="PANTHER" id="PTHR33098:SF71">
    <property type="entry name" value="HYDROXYPROLINE-RICH GLYCOPROTEIN FAMILY PROTEIN"/>
    <property type="match status" value="1"/>
</dbReference>
<feature type="region of interest" description="Disordered" evidence="1">
    <location>
        <begin position="518"/>
        <end position="556"/>
    </location>
</feature>
<dbReference type="Pfam" id="PF05553">
    <property type="entry name" value="DUF761"/>
    <property type="match status" value="1"/>
</dbReference>
<feature type="compositionally biased region" description="Acidic residues" evidence="1">
    <location>
        <begin position="538"/>
        <end position="550"/>
    </location>
</feature>
<evidence type="ECO:0000313" key="4">
    <source>
        <dbReference type="Proteomes" id="UP001472677"/>
    </source>
</evidence>
<feature type="region of interest" description="Disordered" evidence="1">
    <location>
        <begin position="1"/>
        <end position="26"/>
    </location>
</feature>
<keyword evidence="2" id="KW-0472">Membrane</keyword>
<evidence type="ECO:0008006" key="5">
    <source>
        <dbReference type="Google" id="ProtNLM"/>
    </source>
</evidence>
<keyword evidence="2" id="KW-1133">Transmembrane helix</keyword>
<feature type="compositionally biased region" description="Basic and acidic residues" evidence="1">
    <location>
        <begin position="347"/>
        <end position="361"/>
    </location>
</feature>
<name>A0ABR2F118_9ROSI</name>
<feature type="compositionally biased region" description="Basic and acidic residues" evidence="1">
    <location>
        <begin position="271"/>
        <end position="282"/>
    </location>
</feature>
<feature type="compositionally biased region" description="Polar residues" evidence="1">
    <location>
        <begin position="470"/>
        <end position="486"/>
    </location>
</feature>
<sequence>MEITGEPPPLWPQLATTSMSRRPRRSPSPIFTPPVLIILLPTIALFLLFFAVPPFLSTIAGPIFRPTGVKKNSDSLNISLVFFAILCGVFARRNNGDADDNNSRNEYVGSNTDNNKLSHLVSQRWFDQYPEREIYDDHPPVNAAALAAEPTGVRRLKRSSSSYPDLRQDSLWENSEDRSRFFDDFEINRNRSTTNNYNDQAHELRRSWRNDHFEESEPKVIPCDTFVFRSSPLSPLQSMSPAPSTPPPPPPPPPPAATYHKPRRTYQAVGQKEKVMKRHIEFDGSESPKPVTPPPPPRRPPSPLVQTGSRSEVRYAKLERRRSNATKEIRMVFASLRKRKKKKARDHNHDHQHDYPLHSQREPPPYYSTIIPPPSPPPPPPPLPPPPSSVFQKYNLFRSKGSKSKKIHSVPPASPPPPPPPPPLPVSKFIQNTQIPATTPPASPPTPPPEPSRRQTTAKANRCRPPLPTKANTSCYYEENVNSGGQSPLIPKPPPPPPFKISELKFVFSGDFVKIRSNPSSRCSSPDIEEVNVPSNKDDEETVSMMDGDDGAGAVGVPVVCPSPDVNAKAETFIARLRDGWKLEKINSMKQKQRI</sequence>
<evidence type="ECO:0000313" key="3">
    <source>
        <dbReference type="EMBL" id="KAK8568627.1"/>
    </source>
</evidence>
<feature type="compositionally biased region" description="Pro residues" evidence="1">
    <location>
        <begin position="362"/>
        <end position="388"/>
    </location>
</feature>
<feature type="compositionally biased region" description="Basic and acidic residues" evidence="1">
    <location>
        <begin position="311"/>
        <end position="330"/>
    </location>
</feature>
<dbReference type="Proteomes" id="UP001472677">
    <property type="component" value="Unassembled WGS sequence"/>
</dbReference>
<dbReference type="EMBL" id="JBBPBM010000009">
    <property type="protein sequence ID" value="KAK8568627.1"/>
    <property type="molecule type" value="Genomic_DNA"/>
</dbReference>
<accession>A0ABR2F118</accession>
<organism evidence="3 4">
    <name type="scientific">Hibiscus sabdariffa</name>
    <name type="common">roselle</name>
    <dbReference type="NCBI Taxonomy" id="183260"/>
    <lineage>
        <taxon>Eukaryota</taxon>
        <taxon>Viridiplantae</taxon>
        <taxon>Streptophyta</taxon>
        <taxon>Embryophyta</taxon>
        <taxon>Tracheophyta</taxon>
        <taxon>Spermatophyta</taxon>
        <taxon>Magnoliopsida</taxon>
        <taxon>eudicotyledons</taxon>
        <taxon>Gunneridae</taxon>
        <taxon>Pentapetalae</taxon>
        <taxon>rosids</taxon>
        <taxon>malvids</taxon>
        <taxon>Malvales</taxon>
        <taxon>Malvaceae</taxon>
        <taxon>Malvoideae</taxon>
        <taxon>Hibiscus</taxon>
    </lineage>
</organism>
<feature type="compositionally biased region" description="Basic residues" evidence="1">
    <location>
        <begin position="336"/>
        <end position="346"/>
    </location>
</feature>
<feature type="compositionally biased region" description="Pro residues" evidence="1">
    <location>
        <begin position="412"/>
        <end position="425"/>
    </location>
</feature>
<proteinExistence type="predicted"/>
<gene>
    <name evidence="3" type="ORF">V6N12_007175</name>
</gene>
<feature type="compositionally biased region" description="Pro residues" evidence="1">
    <location>
        <begin position="243"/>
        <end position="256"/>
    </location>
</feature>
<feature type="compositionally biased region" description="Low complexity" evidence="1">
    <location>
        <begin position="232"/>
        <end position="242"/>
    </location>
</feature>
<reference evidence="3 4" key="1">
    <citation type="journal article" date="2024" name="G3 (Bethesda)">
        <title>Genome assembly of Hibiscus sabdariffa L. provides insights into metabolisms of medicinal natural products.</title>
        <authorList>
            <person name="Kim T."/>
        </authorList>
    </citation>
    <scope>NUCLEOTIDE SEQUENCE [LARGE SCALE GENOMIC DNA]</scope>
    <source>
        <strain evidence="3">TK-2024</strain>
        <tissue evidence="3">Old leaves</tissue>
    </source>
</reference>
<evidence type="ECO:0000256" key="1">
    <source>
        <dbReference type="SAM" id="MobiDB-lite"/>
    </source>
</evidence>
<dbReference type="InterPro" id="IPR008480">
    <property type="entry name" value="DUF761_pln"/>
</dbReference>
<protein>
    <recommendedName>
        <fullName evidence="5">Hydroxyproline-rich glycoprotein family protein</fullName>
    </recommendedName>
</protein>